<dbReference type="Proteomes" id="UP001221757">
    <property type="component" value="Unassembled WGS sequence"/>
</dbReference>
<gene>
    <name evidence="2" type="ORF">B0H17DRAFT_1091212</name>
</gene>
<comment type="caution">
    <text evidence="2">The sequence shown here is derived from an EMBL/GenBank/DDBJ whole genome shotgun (WGS) entry which is preliminary data.</text>
</comment>
<accession>A0AAD7G6P2</accession>
<organism evidence="2 3">
    <name type="scientific">Mycena rosella</name>
    <name type="common">Pink bonnet</name>
    <name type="synonym">Agaricus rosellus</name>
    <dbReference type="NCBI Taxonomy" id="1033263"/>
    <lineage>
        <taxon>Eukaryota</taxon>
        <taxon>Fungi</taxon>
        <taxon>Dikarya</taxon>
        <taxon>Basidiomycota</taxon>
        <taxon>Agaricomycotina</taxon>
        <taxon>Agaricomycetes</taxon>
        <taxon>Agaricomycetidae</taxon>
        <taxon>Agaricales</taxon>
        <taxon>Marasmiineae</taxon>
        <taxon>Mycenaceae</taxon>
        <taxon>Mycena</taxon>
    </lineage>
</organism>
<keyword evidence="1" id="KW-0732">Signal</keyword>
<proteinExistence type="predicted"/>
<feature type="non-terminal residue" evidence="2">
    <location>
        <position position="86"/>
    </location>
</feature>
<sequence>MCHAPCGRESVRSARQLICSSLLLFLAPEILGFHASCGRSRQELSPACVSYIMQLWVDAGGHFWQGQPGSARLHAALHFFFLVRRT</sequence>
<evidence type="ECO:0000313" key="3">
    <source>
        <dbReference type="Proteomes" id="UP001221757"/>
    </source>
</evidence>
<protein>
    <recommendedName>
        <fullName evidence="4">Secreted protein</fullName>
    </recommendedName>
</protein>
<evidence type="ECO:0000256" key="1">
    <source>
        <dbReference type="SAM" id="SignalP"/>
    </source>
</evidence>
<evidence type="ECO:0000313" key="2">
    <source>
        <dbReference type="EMBL" id="KAJ7664929.1"/>
    </source>
</evidence>
<reference evidence="2" key="1">
    <citation type="submission" date="2023-03" db="EMBL/GenBank/DDBJ databases">
        <title>Massive genome expansion in bonnet fungi (Mycena s.s.) driven by repeated elements and novel gene families across ecological guilds.</title>
        <authorList>
            <consortium name="Lawrence Berkeley National Laboratory"/>
            <person name="Harder C.B."/>
            <person name="Miyauchi S."/>
            <person name="Viragh M."/>
            <person name="Kuo A."/>
            <person name="Thoen E."/>
            <person name="Andreopoulos B."/>
            <person name="Lu D."/>
            <person name="Skrede I."/>
            <person name="Drula E."/>
            <person name="Henrissat B."/>
            <person name="Morin E."/>
            <person name="Kohler A."/>
            <person name="Barry K."/>
            <person name="LaButti K."/>
            <person name="Morin E."/>
            <person name="Salamov A."/>
            <person name="Lipzen A."/>
            <person name="Mereny Z."/>
            <person name="Hegedus B."/>
            <person name="Baldrian P."/>
            <person name="Stursova M."/>
            <person name="Weitz H."/>
            <person name="Taylor A."/>
            <person name="Grigoriev I.V."/>
            <person name="Nagy L.G."/>
            <person name="Martin F."/>
            <person name="Kauserud H."/>
        </authorList>
    </citation>
    <scope>NUCLEOTIDE SEQUENCE</scope>
    <source>
        <strain evidence="2">CBHHK067</strain>
    </source>
</reference>
<feature type="signal peptide" evidence="1">
    <location>
        <begin position="1"/>
        <end position="32"/>
    </location>
</feature>
<keyword evidence="3" id="KW-1185">Reference proteome</keyword>
<dbReference type="EMBL" id="JARKIE010000218">
    <property type="protein sequence ID" value="KAJ7664929.1"/>
    <property type="molecule type" value="Genomic_DNA"/>
</dbReference>
<dbReference type="AlphaFoldDB" id="A0AAD7G6P2"/>
<name>A0AAD7G6P2_MYCRO</name>
<feature type="chain" id="PRO_5042208042" description="Secreted protein" evidence="1">
    <location>
        <begin position="33"/>
        <end position="86"/>
    </location>
</feature>
<evidence type="ECO:0008006" key="4">
    <source>
        <dbReference type="Google" id="ProtNLM"/>
    </source>
</evidence>